<keyword evidence="2" id="KW-1185">Reference proteome</keyword>
<organism evidence="1 2">
    <name type="scientific">Dorcoceras hygrometricum</name>
    <dbReference type="NCBI Taxonomy" id="472368"/>
    <lineage>
        <taxon>Eukaryota</taxon>
        <taxon>Viridiplantae</taxon>
        <taxon>Streptophyta</taxon>
        <taxon>Embryophyta</taxon>
        <taxon>Tracheophyta</taxon>
        <taxon>Spermatophyta</taxon>
        <taxon>Magnoliopsida</taxon>
        <taxon>eudicotyledons</taxon>
        <taxon>Gunneridae</taxon>
        <taxon>Pentapetalae</taxon>
        <taxon>asterids</taxon>
        <taxon>lamiids</taxon>
        <taxon>Lamiales</taxon>
        <taxon>Gesneriaceae</taxon>
        <taxon>Didymocarpoideae</taxon>
        <taxon>Trichosporeae</taxon>
        <taxon>Loxocarpinae</taxon>
        <taxon>Dorcoceras</taxon>
    </lineage>
</organism>
<dbReference type="AlphaFoldDB" id="A0A2Z7ART8"/>
<evidence type="ECO:0000313" key="1">
    <source>
        <dbReference type="EMBL" id="KZV24173.1"/>
    </source>
</evidence>
<protein>
    <submittedName>
        <fullName evidence="1">Uncharacterized protein</fullName>
    </submittedName>
</protein>
<reference evidence="1 2" key="1">
    <citation type="journal article" date="2015" name="Proc. Natl. Acad. Sci. U.S.A.">
        <title>The resurrection genome of Boea hygrometrica: A blueprint for survival of dehydration.</title>
        <authorList>
            <person name="Xiao L."/>
            <person name="Yang G."/>
            <person name="Zhang L."/>
            <person name="Yang X."/>
            <person name="Zhao S."/>
            <person name="Ji Z."/>
            <person name="Zhou Q."/>
            <person name="Hu M."/>
            <person name="Wang Y."/>
            <person name="Chen M."/>
            <person name="Xu Y."/>
            <person name="Jin H."/>
            <person name="Xiao X."/>
            <person name="Hu G."/>
            <person name="Bao F."/>
            <person name="Hu Y."/>
            <person name="Wan P."/>
            <person name="Li L."/>
            <person name="Deng X."/>
            <person name="Kuang T."/>
            <person name="Xiang C."/>
            <person name="Zhu J.K."/>
            <person name="Oliver M.J."/>
            <person name="He Y."/>
        </authorList>
    </citation>
    <scope>NUCLEOTIDE SEQUENCE [LARGE SCALE GENOMIC DNA]</scope>
    <source>
        <strain evidence="2">cv. XS01</strain>
    </source>
</reference>
<evidence type="ECO:0000313" key="2">
    <source>
        <dbReference type="Proteomes" id="UP000250235"/>
    </source>
</evidence>
<gene>
    <name evidence="1" type="ORF">F511_24329</name>
</gene>
<dbReference type="Proteomes" id="UP000250235">
    <property type="component" value="Unassembled WGS sequence"/>
</dbReference>
<proteinExistence type="predicted"/>
<accession>A0A2Z7ART8</accession>
<sequence length="159" mass="17212">MNTDTRSSSKYEDTALSCFAILALGTLCRLDDVGCASSFWLALRNPDEGLATSCWVCATSFTSHTWRNILSIVDLCSSNPSTVHHEFLRRFPVVSGHCLIRFEVALDFSRKAPLSYTRFGGCCGLEHKHEVAGLARAFRSSGNPGFTAGRGFNPAGGAT</sequence>
<dbReference type="EMBL" id="KV012859">
    <property type="protein sequence ID" value="KZV24173.1"/>
    <property type="molecule type" value="Genomic_DNA"/>
</dbReference>
<name>A0A2Z7ART8_9LAMI</name>